<dbReference type="SUPFAM" id="SSF103481">
    <property type="entry name" value="Multidrug resistance efflux transporter EmrE"/>
    <property type="match status" value="1"/>
</dbReference>
<feature type="transmembrane region" description="Helical" evidence="9">
    <location>
        <begin position="302"/>
        <end position="319"/>
    </location>
</feature>
<feature type="transmembrane region" description="Helical" evidence="9">
    <location>
        <begin position="243"/>
        <end position="264"/>
    </location>
</feature>
<comment type="similarity">
    <text evidence="2">Belongs to the nucleotide-sugar transporter family. SLC35B subfamily.</text>
</comment>
<dbReference type="GO" id="GO:0000139">
    <property type="term" value="C:Golgi membrane"/>
    <property type="evidence" value="ECO:0007669"/>
    <property type="project" value="TreeGrafter"/>
</dbReference>
<keyword evidence="7 9" id="KW-0472">Membrane</keyword>
<dbReference type="PANTHER" id="PTHR10778">
    <property type="entry name" value="SOLUTE CARRIER FAMILY 35 MEMBER B"/>
    <property type="match status" value="1"/>
</dbReference>
<dbReference type="InterPro" id="IPR037185">
    <property type="entry name" value="EmrE-like"/>
</dbReference>
<accession>A0A7E4VF54</accession>
<keyword evidence="4 9" id="KW-0812">Transmembrane</keyword>
<evidence type="ECO:0000256" key="8">
    <source>
        <dbReference type="SAM" id="MobiDB-lite"/>
    </source>
</evidence>
<evidence type="ECO:0000313" key="11">
    <source>
        <dbReference type="WBParaSite" id="Pan_g20112.t1"/>
    </source>
</evidence>
<feature type="transmembrane region" description="Helical" evidence="9">
    <location>
        <begin position="209"/>
        <end position="231"/>
    </location>
</feature>
<feature type="transmembrane region" description="Helical" evidence="9">
    <location>
        <begin position="12"/>
        <end position="33"/>
    </location>
</feature>
<dbReference type="Pfam" id="PF08449">
    <property type="entry name" value="UAA"/>
    <property type="match status" value="1"/>
</dbReference>
<dbReference type="WBParaSite" id="Pan_g20112.t1">
    <property type="protein sequence ID" value="Pan_g20112.t1"/>
    <property type="gene ID" value="Pan_g20112"/>
</dbReference>
<evidence type="ECO:0000256" key="5">
    <source>
        <dbReference type="ARBA" id="ARBA00022824"/>
    </source>
</evidence>
<organism evidence="10 11">
    <name type="scientific">Panagrellus redivivus</name>
    <name type="common">Microworm</name>
    <dbReference type="NCBI Taxonomy" id="6233"/>
    <lineage>
        <taxon>Eukaryota</taxon>
        <taxon>Metazoa</taxon>
        <taxon>Ecdysozoa</taxon>
        <taxon>Nematoda</taxon>
        <taxon>Chromadorea</taxon>
        <taxon>Rhabditida</taxon>
        <taxon>Tylenchina</taxon>
        <taxon>Panagrolaimomorpha</taxon>
        <taxon>Panagrolaimoidea</taxon>
        <taxon>Panagrolaimidae</taxon>
        <taxon>Panagrellus</taxon>
    </lineage>
</organism>
<evidence type="ECO:0000256" key="7">
    <source>
        <dbReference type="ARBA" id="ARBA00023136"/>
    </source>
</evidence>
<evidence type="ECO:0000256" key="2">
    <source>
        <dbReference type="ARBA" id="ARBA00010694"/>
    </source>
</evidence>
<dbReference type="GO" id="GO:0005789">
    <property type="term" value="C:endoplasmic reticulum membrane"/>
    <property type="evidence" value="ECO:0007669"/>
    <property type="project" value="UniProtKB-SubCell"/>
</dbReference>
<keyword evidence="6 9" id="KW-1133">Transmembrane helix</keyword>
<evidence type="ECO:0000256" key="4">
    <source>
        <dbReference type="ARBA" id="ARBA00022692"/>
    </source>
</evidence>
<dbReference type="Proteomes" id="UP000492821">
    <property type="component" value="Unassembled WGS sequence"/>
</dbReference>
<feature type="transmembrane region" description="Helical" evidence="9">
    <location>
        <begin position="148"/>
        <end position="164"/>
    </location>
</feature>
<feature type="transmembrane region" description="Helical" evidence="9">
    <location>
        <begin position="54"/>
        <end position="73"/>
    </location>
</feature>
<reference evidence="11" key="2">
    <citation type="submission" date="2020-10" db="UniProtKB">
        <authorList>
            <consortium name="WormBaseParasite"/>
        </authorList>
    </citation>
    <scope>IDENTIFICATION</scope>
</reference>
<evidence type="ECO:0000256" key="1">
    <source>
        <dbReference type="ARBA" id="ARBA00004477"/>
    </source>
</evidence>
<keyword evidence="5" id="KW-0256">Endoplasmic reticulum</keyword>
<dbReference type="AlphaFoldDB" id="A0A7E4VF54"/>
<comment type="subcellular location">
    <subcellularLocation>
        <location evidence="1">Endoplasmic reticulum membrane</location>
        <topology evidence="1">Multi-pass membrane protein</topology>
    </subcellularLocation>
</comment>
<dbReference type="InterPro" id="IPR013657">
    <property type="entry name" value="SCL35B1-4/HUT1"/>
</dbReference>
<feature type="compositionally biased region" description="Basic and acidic residues" evidence="8">
    <location>
        <begin position="344"/>
        <end position="354"/>
    </location>
</feature>
<keyword evidence="10" id="KW-1185">Reference proteome</keyword>
<reference evidence="10" key="1">
    <citation type="journal article" date="2013" name="Genetics">
        <title>The draft genome and transcriptome of Panagrellus redivivus are shaped by the harsh demands of a free-living lifestyle.</title>
        <authorList>
            <person name="Srinivasan J."/>
            <person name="Dillman A.R."/>
            <person name="Macchietto M.G."/>
            <person name="Heikkinen L."/>
            <person name="Lakso M."/>
            <person name="Fracchia K.M."/>
            <person name="Antoshechkin I."/>
            <person name="Mortazavi A."/>
            <person name="Wong G."/>
            <person name="Sternberg P.W."/>
        </authorList>
    </citation>
    <scope>NUCLEOTIDE SEQUENCE [LARGE SCALE GENOMIC DNA]</scope>
    <source>
        <strain evidence="10">MT8872</strain>
    </source>
</reference>
<evidence type="ECO:0000256" key="3">
    <source>
        <dbReference type="ARBA" id="ARBA00022448"/>
    </source>
</evidence>
<dbReference type="PANTHER" id="PTHR10778:SF10">
    <property type="entry name" value="SOLUTE CARRIER FAMILY 35 MEMBER B1"/>
    <property type="match status" value="1"/>
</dbReference>
<proteinExistence type="inferred from homology"/>
<protein>
    <submittedName>
        <fullName evidence="11">UAA transporter</fullName>
    </submittedName>
</protein>
<dbReference type="GO" id="GO:0005460">
    <property type="term" value="F:UDP-glucose transmembrane transporter activity"/>
    <property type="evidence" value="ECO:0007669"/>
    <property type="project" value="TreeGrafter"/>
</dbReference>
<evidence type="ECO:0000256" key="9">
    <source>
        <dbReference type="SAM" id="Phobius"/>
    </source>
</evidence>
<dbReference type="GO" id="GO:0005459">
    <property type="term" value="F:UDP-galactose transmembrane transporter activity"/>
    <property type="evidence" value="ECO:0007669"/>
    <property type="project" value="TreeGrafter"/>
</dbReference>
<sequence length="366" mass="40873">MTGTSNDPHPSFLSSALNVAFSGGGIVLSYTAFSILQEEITRDRYGPNKERFSYMQELVFVQCFVFALVAFIFKLRHTSNSAASAIATVPWWYYALAATSYTGAMLASNVALKFVPYPTQVLCKSCKPLPVLLFSVLFAAKKYHWRKYLYVSLIVGGMAVFMYKPKHDGKFDVLNFGKGEALLLFSLFLDGVTATLQERMRSSYKTEKWAMMFFMNLFSAVILSGTIVVSHDLTKFYEFIQRYPYVLQRIALLSIAGSFGQVFIFKTVSDLGPLTLSIITTSRKLISVVLSVILFANPFSSNQLMGTVIVFGALFADVVESSRKKQAAAPVKEKVIETEPDSDGFEKLPAEHVSPKAGNRRRVRRD</sequence>
<evidence type="ECO:0000256" key="6">
    <source>
        <dbReference type="ARBA" id="ARBA00022989"/>
    </source>
</evidence>
<keyword evidence="3" id="KW-0813">Transport</keyword>
<feature type="transmembrane region" description="Helical" evidence="9">
    <location>
        <begin position="93"/>
        <end position="112"/>
    </location>
</feature>
<feature type="region of interest" description="Disordered" evidence="8">
    <location>
        <begin position="323"/>
        <end position="366"/>
    </location>
</feature>
<evidence type="ECO:0000313" key="10">
    <source>
        <dbReference type="Proteomes" id="UP000492821"/>
    </source>
</evidence>
<name>A0A7E4VF54_PANRE</name>